<reference evidence="1 2" key="1">
    <citation type="submission" date="2018-08" db="EMBL/GenBank/DDBJ databases">
        <title>Chitinophagaceae sp. K23C18032701, a novel bacterium isolated from forest soil.</title>
        <authorList>
            <person name="Wang C."/>
        </authorList>
    </citation>
    <scope>NUCLEOTIDE SEQUENCE [LARGE SCALE GENOMIC DNA]</scope>
    <source>
        <strain evidence="1 2">K23C18032701</strain>
    </source>
</reference>
<name>A0A3E1NIC3_9BACT</name>
<keyword evidence="2" id="KW-1185">Reference proteome</keyword>
<organism evidence="1 2">
    <name type="scientific">Deminuibacter soli</name>
    <dbReference type="NCBI Taxonomy" id="2291815"/>
    <lineage>
        <taxon>Bacteria</taxon>
        <taxon>Pseudomonadati</taxon>
        <taxon>Bacteroidota</taxon>
        <taxon>Chitinophagia</taxon>
        <taxon>Chitinophagales</taxon>
        <taxon>Chitinophagaceae</taxon>
        <taxon>Deminuibacter</taxon>
    </lineage>
</organism>
<accession>A0A3E1NIC3</accession>
<protein>
    <submittedName>
        <fullName evidence="1">Uncharacterized protein</fullName>
    </submittedName>
</protein>
<sequence length="120" mass="13574">MNSDQFKHAVAWNFRAKEKIGNVRRGINIYVYQYKSDRSASEKFKDAENVKKTQDDSVFSKGWSQALLNGKYILIISTDCAYAEDEWNGILKIFNKSVVKVLDKHVGDRKIDCACGGGCS</sequence>
<gene>
    <name evidence="1" type="ORF">DXN05_13255</name>
</gene>
<evidence type="ECO:0000313" key="1">
    <source>
        <dbReference type="EMBL" id="RFM27672.1"/>
    </source>
</evidence>
<dbReference type="AlphaFoldDB" id="A0A3E1NIC3"/>
<comment type="caution">
    <text evidence="1">The sequence shown here is derived from an EMBL/GenBank/DDBJ whole genome shotgun (WGS) entry which is preliminary data.</text>
</comment>
<evidence type="ECO:0000313" key="2">
    <source>
        <dbReference type="Proteomes" id="UP000261284"/>
    </source>
</evidence>
<dbReference type="RefSeq" id="WP_116847750.1">
    <property type="nucleotide sequence ID" value="NZ_QTJU01000004.1"/>
</dbReference>
<dbReference type="EMBL" id="QTJU01000004">
    <property type="protein sequence ID" value="RFM27672.1"/>
    <property type="molecule type" value="Genomic_DNA"/>
</dbReference>
<dbReference type="Proteomes" id="UP000261284">
    <property type="component" value="Unassembled WGS sequence"/>
</dbReference>
<dbReference type="OrthoDB" id="9927324at2"/>
<proteinExistence type="predicted"/>